<protein>
    <submittedName>
        <fullName evidence="1">Uncharacterized protein</fullName>
    </submittedName>
</protein>
<dbReference type="GeneID" id="36626938"/>
<keyword evidence="2" id="KW-1185">Reference proteome</keyword>
<evidence type="ECO:0000313" key="1">
    <source>
        <dbReference type="EMBL" id="PTB58911.1"/>
    </source>
</evidence>
<organism evidence="1 2">
    <name type="scientific">Trichoderma harzianum CBS 226.95</name>
    <dbReference type="NCBI Taxonomy" id="983964"/>
    <lineage>
        <taxon>Eukaryota</taxon>
        <taxon>Fungi</taxon>
        <taxon>Dikarya</taxon>
        <taxon>Ascomycota</taxon>
        <taxon>Pezizomycotina</taxon>
        <taxon>Sordariomycetes</taxon>
        <taxon>Hypocreomycetidae</taxon>
        <taxon>Hypocreales</taxon>
        <taxon>Hypocreaceae</taxon>
        <taxon>Trichoderma</taxon>
    </lineage>
</organism>
<dbReference type="EMBL" id="KZ679676">
    <property type="protein sequence ID" value="PTB58911.1"/>
    <property type="molecule type" value="Genomic_DNA"/>
</dbReference>
<accession>A0A2T4APB5</accession>
<sequence>MGGLSTERASSCQRSHFKNYTLSLWHLAGSLLHSSVARAIWNHTEMQRFLTGPTLFCNALGCSLYARLLSGYTPTRPPTS</sequence>
<dbReference type="RefSeq" id="XP_024778588.1">
    <property type="nucleotide sequence ID" value="XM_024918369.1"/>
</dbReference>
<evidence type="ECO:0000313" key="2">
    <source>
        <dbReference type="Proteomes" id="UP000241690"/>
    </source>
</evidence>
<name>A0A2T4APB5_TRIHA</name>
<dbReference type="AlphaFoldDB" id="A0A2T4APB5"/>
<reference evidence="1 2" key="1">
    <citation type="submission" date="2016-07" db="EMBL/GenBank/DDBJ databases">
        <title>Multiple horizontal gene transfer events from other fungi enriched the ability of initially mycotrophic Trichoderma (Ascomycota) to feed on dead plant biomass.</title>
        <authorList>
            <consortium name="DOE Joint Genome Institute"/>
            <person name="Aerts A."/>
            <person name="Atanasova L."/>
            <person name="Chenthamara K."/>
            <person name="Zhang J."/>
            <person name="Grujic M."/>
            <person name="Henrissat B."/>
            <person name="Kuo A."/>
            <person name="Salamov A."/>
            <person name="Lipzen A."/>
            <person name="Labutti K."/>
            <person name="Barry K."/>
            <person name="Miao Y."/>
            <person name="Rahimi M.J."/>
            <person name="Shen Q."/>
            <person name="Grigoriev I.V."/>
            <person name="Kubicek C.P."/>
            <person name="Druzhinina I.S."/>
        </authorList>
    </citation>
    <scope>NUCLEOTIDE SEQUENCE [LARGE SCALE GENOMIC DNA]</scope>
    <source>
        <strain evidence="1 2">CBS 226.95</strain>
    </source>
</reference>
<proteinExistence type="predicted"/>
<gene>
    <name evidence="1" type="ORF">M431DRAFT_503872</name>
</gene>
<dbReference type="Proteomes" id="UP000241690">
    <property type="component" value="Unassembled WGS sequence"/>
</dbReference>